<proteinExistence type="inferred from homology"/>
<comment type="catalytic activity">
    <reaction evidence="1 15">
        <text>Endonucleolytic cleavage to 5'-phosphomonoester.</text>
        <dbReference type="EC" id="3.1.26.3"/>
    </reaction>
</comment>
<evidence type="ECO:0000256" key="9">
    <source>
        <dbReference type="ARBA" id="ARBA00022722"/>
    </source>
</evidence>
<dbReference type="Proteomes" id="UP000744769">
    <property type="component" value="Unassembled WGS sequence"/>
</dbReference>
<dbReference type="InterPro" id="IPR036389">
    <property type="entry name" value="RNase_III_sf"/>
</dbReference>
<evidence type="ECO:0000256" key="10">
    <source>
        <dbReference type="ARBA" id="ARBA00022723"/>
    </source>
</evidence>
<feature type="domain" description="DRBM" evidence="16">
    <location>
        <begin position="171"/>
        <end position="239"/>
    </location>
</feature>
<keyword evidence="19" id="KW-1185">Reference proteome</keyword>
<comment type="subcellular location">
    <subcellularLocation>
        <location evidence="2 15">Cytoplasm</location>
    </subcellularLocation>
</comment>
<feature type="active site" evidence="15">
    <location>
        <position position="133"/>
    </location>
</feature>
<evidence type="ECO:0000313" key="18">
    <source>
        <dbReference type="EMBL" id="NHN54464.1"/>
    </source>
</evidence>
<dbReference type="InterPro" id="IPR011907">
    <property type="entry name" value="RNase_III"/>
</dbReference>
<comment type="similarity">
    <text evidence="3">Belongs to the ribonuclease III family.</text>
</comment>
<dbReference type="EMBL" id="JAAOIV010000001">
    <property type="protein sequence ID" value="NHN54464.1"/>
    <property type="molecule type" value="Genomic_DNA"/>
</dbReference>
<keyword evidence="13 15" id="KW-0460">Magnesium</keyword>
<dbReference type="GO" id="GO:0005737">
    <property type="term" value="C:cytoplasm"/>
    <property type="evidence" value="ECO:0007669"/>
    <property type="project" value="UniProtKB-SubCell"/>
</dbReference>
<dbReference type="GO" id="GO:0019843">
    <property type="term" value="F:rRNA binding"/>
    <property type="evidence" value="ECO:0007669"/>
    <property type="project" value="UniProtKB-KW"/>
</dbReference>
<evidence type="ECO:0000256" key="11">
    <source>
        <dbReference type="ARBA" id="ARBA00022759"/>
    </source>
</evidence>
<keyword evidence="15" id="KW-0699">rRNA-binding</keyword>
<dbReference type="Gene3D" id="3.30.160.20">
    <property type="match status" value="1"/>
</dbReference>
<dbReference type="FunFam" id="1.10.1520.10:FF:000001">
    <property type="entry name" value="Ribonuclease 3"/>
    <property type="match status" value="1"/>
</dbReference>
<dbReference type="GO" id="GO:0042802">
    <property type="term" value="F:identical protein binding"/>
    <property type="evidence" value="ECO:0007669"/>
    <property type="project" value="UniProtKB-ARBA"/>
</dbReference>
<dbReference type="FunFam" id="3.30.160.20:FF:000003">
    <property type="entry name" value="Ribonuclease 3"/>
    <property type="match status" value="1"/>
</dbReference>
<dbReference type="RefSeq" id="WP_166192059.1">
    <property type="nucleotide sequence ID" value="NZ_JAAOIV010000001.1"/>
</dbReference>
<dbReference type="PROSITE" id="PS50142">
    <property type="entry name" value="RNASE_3_2"/>
    <property type="match status" value="1"/>
</dbReference>
<evidence type="ECO:0000256" key="15">
    <source>
        <dbReference type="HAMAP-Rule" id="MF_00104"/>
    </source>
</evidence>
<dbReference type="PANTHER" id="PTHR11207:SF0">
    <property type="entry name" value="RIBONUCLEASE 3"/>
    <property type="match status" value="1"/>
</dbReference>
<accession>A0A967AWW0</accession>
<reference evidence="18" key="1">
    <citation type="submission" date="2020-03" db="EMBL/GenBank/DDBJ databases">
        <title>Draft sequencing of Calidifontibacter sp. DB0510.</title>
        <authorList>
            <person name="Kim D.-U."/>
        </authorList>
    </citation>
    <scope>NUCLEOTIDE SEQUENCE</scope>
    <source>
        <strain evidence="18">DB0510</strain>
    </source>
</reference>
<dbReference type="SUPFAM" id="SSF54768">
    <property type="entry name" value="dsRNA-binding domain-like"/>
    <property type="match status" value="1"/>
</dbReference>
<keyword evidence="9 15" id="KW-0540">Nuclease</keyword>
<dbReference type="HAMAP" id="MF_00104">
    <property type="entry name" value="RNase_III"/>
    <property type="match status" value="1"/>
</dbReference>
<feature type="binding site" evidence="15">
    <location>
        <position position="57"/>
    </location>
    <ligand>
        <name>Mg(2+)</name>
        <dbReference type="ChEBI" id="CHEBI:18420"/>
    </ligand>
</feature>
<keyword evidence="10 15" id="KW-0479">Metal-binding</keyword>
<keyword evidence="6 15" id="KW-0698">rRNA processing</keyword>
<evidence type="ECO:0000256" key="12">
    <source>
        <dbReference type="ARBA" id="ARBA00022801"/>
    </source>
</evidence>
<dbReference type="Gene3D" id="1.10.1520.10">
    <property type="entry name" value="Ribonuclease III domain"/>
    <property type="match status" value="1"/>
</dbReference>
<organism evidence="18 19">
    <name type="scientific">Metallococcus carri</name>
    <dbReference type="NCBI Taxonomy" id="1656884"/>
    <lineage>
        <taxon>Bacteria</taxon>
        <taxon>Bacillati</taxon>
        <taxon>Actinomycetota</taxon>
        <taxon>Actinomycetes</taxon>
        <taxon>Micrococcales</taxon>
        <taxon>Dermacoccaceae</taxon>
        <taxon>Metallococcus</taxon>
    </lineage>
</organism>
<evidence type="ECO:0000256" key="13">
    <source>
        <dbReference type="ARBA" id="ARBA00022842"/>
    </source>
</evidence>
<dbReference type="EC" id="3.1.26.3" evidence="15"/>
<evidence type="ECO:0000256" key="14">
    <source>
        <dbReference type="ARBA" id="ARBA00022884"/>
    </source>
</evidence>
<dbReference type="SMART" id="SM00535">
    <property type="entry name" value="RIBOc"/>
    <property type="match status" value="1"/>
</dbReference>
<keyword evidence="11 15" id="KW-0255">Endonuclease</keyword>
<dbReference type="AlphaFoldDB" id="A0A967AWW0"/>
<protein>
    <recommendedName>
        <fullName evidence="15">Ribonuclease 3</fullName>
        <ecNumber evidence="15">3.1.26.3</ecNumber>
    </recommendedName>
    <alternativeName>
        <fullName evidence="15">Ribonuclease III</fullName>
        <shortName evidence="15">RNase III</shortName>
    </alternativeName>
</protein>
<evidence type="ECO:0000259" key="17">
    <source>
        <dbReference type="PROSITE" id="PS50142"/>
    </source>
</evidence>
<name>A0A967AWW0_9MICO</name>
<gene>
    <name evidence="15" type="primary">rnc</name>
    <name evidence="18" type="ORF">G9U51_01540</name>
</gene>
<dbReference type="GO" id="GO:0004525">
    <property type="term" value="F:ribonuclease III activity"/>
    <property type="evidence" value="ECO:0007669"/>
    <property type="project" value="UniProtKB-UniRule"/>
</dbReference>
<dbReference type="GO" id="GO:0006364">
    <property type="term" value="P:rRNA processing"/>
    <property type="evidence" value="ECO:0007669"/>
    <property type="project" value="UniProtKB-UniRule"/>
</dbReference>
<dbReference type="GO" id="GO:0046872">
    <property type="term" value="F:metal ion binding"/>
    <property type="evidence" value="ECO:0007669"/>
    <property type="project" value="UniProtKB-KW"/>
</dbReference>
<keyword evidence="5 15" id="KW-0963">Cytoplasm</keyword>
<dbReference type="GO" id="GO:0003725">
    <property type="term" value="F:double-stranded RNA binding"/>
    <property type="evidence" value="ECO:0007669"/>
    <property type="project" value="TreeGrafter"/>
</dbReference>
<evidence type="ECO:0000256" key="1">
    <source>
        <dbReference type="ARBA" id="ARBA00000109"/>
    </source>
</evidence>
<dbReference type="PANTHER" id="PTHR11207">
    <property type="entry name" value="RIBONUCLEASE III"/>
    <property type="match status" value="1"/>
</dbReference>
<dbReference type="GO" id="GO:0008033">
    <property type="term" value="P:tRNA processing"/>
    <property type="evidence" value="ECO:0007669"/>
    <property type="project" value="UniProtKB-KW"/>
</dbReference>
<evidence type="ECO:0000256" key="6">
    <source>
        <dbReference type="ARBA" id="ARBA00022552"/>
    </source>
</evidence>
<evidence type="ECO:0000256" key="2">
    <source>
        <dbReference type="ARBA" id="ARBA00004496"/>
    </source>
</evidence>
<dbReference type="SMART" id="SM00358">
    <property type="entry name" value="DSRM"/>
    <property type="match status" value="1"/>
</dbReference>
<comment type="function">
    <text evidence="15">Digests double-stranded RNA. Involved in the processing of primary rRNA transcript to yield the immediate precursors to the large and small rRNAs (23S and 16S). Processes some mRNAs, and tRNAs when they are encoded in the rRNA operon. Processes pre-crRNA and tracrRNA of type II CRISPR loci if present in the organism.</text>
</comment>
<comment type="subunit">
    <text evidence="4 15">Homodimer.</text>
</comment>
<feature type="binding site" evidence="15">
    <location>
        <position position="130"/>
    </location>
    <ligand>
        <name>Mg(2+)</name>
        <dbReference type="ChEBI" id="CHEBI:18420"/>
    </ligand>
</feature>
<dbReference type="GO" id="GO:0010468">
    <property type="term" value="P:regulation of gene expression"/>
    <property type="evidence" value="ECO:0007669"/>
    <property type="project" value="TreeGrafter"/>
</dbReference>
<feature type="active site" evidence="15">
    <location>
        <position position="61"/>
    </location>
</feature>
<comment type="caution">
    <text evidence="18">The sequence shown here is derived from an EMBL/GenBank/DDBJ whole genome shotgun (WGS) entry which is preliminary data.</text>
</comment>
<comment type="cofactor">
    <cofactor evidence="15">
        <name>Mg(2+)</name>
        <dbReference type="ChEBI" id="CHEBI:18420"/>
    </cofactor>
</comment>
<keyword evidence="14 15" id="KW-0694">RNA-binding</keyword>
<keyword evidence="8 15" id="KW-0819">tRNA processing</keyword>
<feature type="domain" description="RNase III" evidence="17">
    <location>
        <begin position="14"/>
        <end position="144"/>
    </location>
</feature>
<dbReference type="InterPro" id="IPR014720">
    <property type="entry name" value="dsRBD_dom"/>
</dbReference>
<evidence type="ECO:0000313" key="19">
    <source>
        <dbReference type="Proteomes" id="UP000744769"/>
    </source>
</evidence>
<dbReference type="Pfam" id="PF14622">
    <property type="entry name" value="Ribonucleas_3_3"/>
    <property type="match status" value="1"/>
</dbReference>
<dbReference type="NCBIfam" id="TIGR02191">
    <property type="entry name" value="RNaseIII"/>
    <property type="match status" value="1"/>
</dbReference>
<dbReference type="PROSITE" id="PS50137">
    <property type="entry name" value="DS_RBD"/>
    <property type="match status" value="1"/>
</dbReference>
<dbReference type="SUPFAM" id="SSF69065">
    <property type="entry name" value="RNase III domain-like"/>
    <property type="match status" value="1"/>
</dbReference>
<keyword evidence="7 15" id="KW-0507">mRNA processing</keyword>
<dbReference type="CDD" id="cd10845">
    <property type="entry name" value="DSRM_RNAse_III_family"/>
    <property type="match status" value="1"/>
</dbReference>
<evidence type="ECO:0000256" key="4">
    <source>
        <dbReference type="ARBA" id="ARBA00011738"/>
    </source>
</evidence>
<evidence type="ECO:0000256" key="5">
    <source>
        <dbReference type="ARBA" id="ARBA00022490"/>
    </source>
</evidence>
<dbReference type="InterPro" id="IPR000999">
    <property type="entry name" value="RNase_III_dom"/>
</dbReference>
<sequence>MTSKRARQAQQRPVADLVAELQRICGVAVDEPLLLRALTHRSYAYENGNLPHNERQEFLGDAVLGIVVTDTLYHTYPDEPEGQLAKYRASVVNSRALAGVARELGLGDYLLLGRGELATGGRDKDSILADTTEAVIGTVYLSGGMPPAAALVHHLVDGLMAQASGLGAGLDWKTSLQELCATQGLGAPSYLVDEEGPDHDKVFTAHAVVAGEQLGDGVGRNKKAAEQIAAEAAWNVLKERAAKATEAEPVVEPGA</sequence>
<dbReference type="GO" id="GO:0006397">
    <property type="term" value="P:mRNA processing"/>
    <property type="evidence" value="ECO:0007669"/>
    <property type="project" value="UniProtKB-UniRule"/>
</dbReference>
<dbReference type="CDD" id="cd00593">
    <property type="entry name" value="RIBOc"/>
    <property type="match status" value="1"/>
</dbReference>
<keyword evidence="12 15" id="KW-0378">Hydrolase</keyword>
<feature type="binding site" evidence="15">
    <location>
        <position position="133"/>
    </location>
    <ligand>
        <name>Mg(2+)</name>
        <dbReference type="ChEBI" id="CHEBI:18420"/>
    </ligand>
</feature>
<evidence type="ECO:0000259" key="16">
    <source>
        <dbReference type="PROSITE" id="PS50137"/>
    </source>
</evidence>
<evidence type="ECO:0000256" key="3">
    <source>
        <dbReference type="ARBA" id="ARBA00010183"/>
    </source>
</evidence>
<dbReference type="Pfam" id="PF00035">
    <property type="entry name" value="dsrm"/>
    <property type="match status" value="1"/>
</dbReference>
<evidence type="ECO:0000256" key="7">
    <source>
        <dbReference type="ARBA" id="ARBA00022664"/>
    </source>
</evidence>
<evidence type="ECO:0000256" key="8">
    <source>
        <dbReference type="ARBA" id="ARBA00022694"/>
    </source>
</evidence>